<dbReference type="EMBL" id="CM004469">
    <property type="protein sequence ID" value="OCT92250.1"/>
    <property type="molecule type" value="Genomic_DNA"/>
</dbReference>
<gene>
    <name evidence="1" type="ORF">XELAEV_18015305mg</name>
</gene>
<dbReference type="Proteomes" id="UP000694892">
    <property type="component" value="Chromosome 2S"/>
</dbReference>
<proteinExistence type="predicted"/>
<evidence type="ECO:0000313" key="2">
    <source>
        <dbReference type="Proteomes" id="UP000694892"/>
    </source>
</evidence>
<protein>
    <submittedName>
        <fullName evidence="1">Uncharacterized protein</fullName>
    </submittedName>
</protein>
<dbReference type="AlphaFoldDB" id="A0A974DJE5"/>
<evidence type="ECO:0000313" key="1">
    <source>
        <dbReference type="EMBL" id="OCT92250.1"/>
    </source>
</evidence>
<name>A0A974DJE5_XENLA</name>
<accession>A0A974DJE5</accession>
<organism evidence="1 2">
    <name type="scientific">Xenopus laevis</name>
    <name type="common">African clawed frog</name>
    <dbReference type="NCBI Taxonomy" id="8355"/>
    <lineage>
        <taxon>Eukaryota</taxon>
        <taxon>Metazoa</taxon>
        <taxon>Chordata</taxon>
        <taxon>Craniata</taxon>
        <taxon>Vertebrata</taxon>
        <taxon>Euteleostomi</taxon>
        <taxon>Amphibia</taxon>
        <taxon>Batrachia</taxon>
        <taxon>Anura</taxon>
        <taxon>Pipoidea</taxon>
        <taxon>Pipidae</taxon>
        <taxon>Xenopodinae</taxon>
        <taxon>Xenopus</taxon>
        <taxon>Xenopus</taxon>
    </lineage>
</organism>
<sequence>MVSVKPGTQLLCTYFCTRLLIYIQIPPSSDKIKYCIYSPIPRKAKIHPLAFFDYILEIMLLLEMVYILQGTLTYSPLVFDELELPPSLKK</sequence>
<reference evidence="2" key="1">
    <citation type="journal article" date="2016" name="Nature">
        <title>Genome evolution in the allotetraploid frog Xenopus laevis.</title>
        <authorList>
            <person name="Session A.M."/>
            <person name="Uno Y."/>
            <person name="Kwon T."/>
            <person name="Chapman J.A."/>
            <person name="Toyoda A."/>
            <person name="Takahashi S."/>
            <person name="Fukui A."/>
            <person name="Hikosaka A."/>
            <person name="Suzuki A."/>
            <person name="Kondo M."/>
            <person name="van Heeringen S.J."/>
            <person name="Quigley I."/>
            <person name="Heinz S."/>
            <person name="Ogino H."/>
            <person name="Ochi H."/>
            <person name="Hellsten U."/>
            <person name="Lyons J.B."/>
            <person name="Simakov O."/>
            <person name="Putnam N."/>
            <person name="Stites J."/>
            <person name="Kuroki Y."/>
            <person name="Tanaka T."/>
            <person name="Michiue T."/>
            <person name="Watanabe M."/>
            <person name="Bogdanovic O."/>
            <person name="Lister R."/>
            <person name="Georgiou G."/>
            <person name="Paranjpe S.S."/>
            <person name="van Kruijsbergen I."/>
            <person name="Shu S."/>
            <person name="Carlson J."/>
            <person name="Kinoshita T."/>
            <person name="Ohta Y."/>
            <person name="Mawaribuchi S."/>
            <person name="Jenkins J."/>
            <person name="Grimwood J."/>
            <person name="Schmutz J."/>
            <person name="Mitros T."/>
            <person name="Mozaffari S.V."/>
            <person name="Suzuki Y."/>
            <person name="Haramoto Y."/>
            <person name="Yamamoto T.S."/>
            <person name="Takagi C."/>
            <person name="Heald R."/>
            <person name="Miller K."/>
            <person name="Haudenschild C."/>
            <person name="Kitzman J."/>
            <person name="Nakayama T."/>
            <person name="Izutsu Y."/>
            <person name="Robert J."/>
            <person name="Fortriede J."/>
            <person name="Burns K."/>
            <person name="Lotay V."/>
            <person name="Karimi K."/>
            <person name="Yasuoka Y."/>
            <person name="Dichmann D.S."/>
            <person name="Flajnik M.F."/>
            <person name="Houston D.W."/>
            <person name="Shendure J."/>
            <person name="DuPasquier L."/>
            <person name="Vize P.D."/>
            <person name="Zorn A.M."/>
            <person name="Ito M."/>
            <person name="Marcotte E.M."/>
            <person name="Wallingford J.B."/>
            <person name="Ito Y."/>
            <person name="Asashima M."/>
            <person name="Ueno N."/>
            <person name="Matsuda Y."/>
            <person name="Veenstra G.J."/>
            <person name="Fujiyama A."/>
            <person name="Harland R.M."/>
            <person name="Taira M."/>
            <person name="Rokhsar D.S."/>
        </authorList>
    </citation>
    <scope>NUCLEOTIDE SEQUENCE [LARGE SCALE GENOMIC DNA]</scope>
    <source>
        <strain evidence="2">J</strain>
    </source>
</reference>